<gene>
    <name evidence="2" type="ORF">TWF481_000147</name>
</gene>
<protein>
    <recommendedName>
        <fullName evidence="1">F-box domain-containing protein</fullName>
    </recommendedName>
</protein>
<evidence type="ECO:0000259" key="1">
    <source>
        <dbReference type="PROSITE" id="PS50181"/>
    </source>
</evidence>
<organism evidence="2 3">
    <name type="scientific">Arthrobotrys musiformis</name>
    <dbReference type="NCBI Taxonomy" id="47236"/>
    <lineage>
        <taxon>Eukaryota</taxon>
        <taxon>Fungi</taxon>
        <taxon>Dikarya</taxon>
        <taxon>Ascomycota</taxon>
        <taxon>Pezizomycotina</taxon>
        <taxon>Orbiliomycetes</taxon>
        <taxon>Orbiliales</taxon>
        <taxon>Orbiliaceae</taxon>
        <taxon>Arthrobotrys</taxon>
    </lineage>
</organism>
<proteinExistence type="predicted"/>
<dbReference type="InterPro" id="IPR001810">
    <property type="entry name" value="F-box_dom"/>
</dbReference>
<dbReference type="SUPFAM" id="SSF81383">
    <property type="entry name" value="F-box domain"/>
    <property type="match status" value="1"/>
</dbReference>
<dbReference type="EMBL" id="JAVHJL010000001">
    <property type="protein sequence ID" value="KAK6511226.1"/>
    <property type="molecule type" value="Genomic_DNA"/>
</dbReference>
<dbReference type="InterPro" id="IPR036047">
    <property type="entry name" value="F-box-like_dom_sf"/>
</dbReference>
<dbReference type="AlphaFoldDB" id="A0AAV9WLX8"/>
<evidence type="ECO:0000313" key="2">
    <source>
        <dbReference type="EMBL" id="KAK6511226.1"/>
    </source>
</evidence>
<evidence type="ECO:0000313" key="3">
    <source>
        <dbReference type="Proteomes" id="UP001370758"/>
    </source>
</evidence>
<reference evidence="2 3" key="1">
    <citation type="submission" date="2023-08" db="EMBL/GenBank/DDBJ databases">
        <authorList>
            <person name="Palmer J.M."/>
        </authorList>
    </citation>
    <scope>NUCLEOTIDE SEQUENCE [LARGE SCALE GENOMIC DNA]</scope>
    <source>
        <strain evidence="2 3">TWF481</strain>
    </source>
</reference>
<accession>A0AAV9WLX8</accession>
<comment type="caution">
    <text evidence="2">The sequence shown here is derived from an EMBL/GenBank/DDBJ whole genome shotgun (WGS) entry which is preliminary data.</text>
</comment>
<dbReference type="CDD" id="cd09917">
    <property type="entry name" value="F-box_SF"/>
    <property type="match status" value="1"/>
</dbReference>
<keyword evidence="3" id="KW-1185">Reference proteome</keyword>
<sequence length="428" mass="49304">METLPNELIDRIAFFLSPADLKEFSLACHRIRSISLRHLFRRISLSYGLCDEAILEGEECYGCYVKRAGEVREIELLTESKSFYHHNVQGCHGSIIRDALLPFEKAETLVFFESSETSWFDFHSILRKQLETKPGLKYLTLQPNLGERGRGPDVPLSEFEGVNSLSVPRLRGLHISLFALDKKISGYELKRVEQFIKIVGMLGRVTGDLRTLILDGSLRIHAEEQREPLLKCRRLSFPKLKVLRVRNLRLARASLSDILTAETMRNVSALSGPRPMNWRTDTEILDRFLPFKNLAHLDLFHSHEYFRCSICGDSHRIFHIAITPAFDDAKILLAHLQHLKLIKWYSAYATPVLFRYKIVRDAGGNVTLEFEREKFEKVVGGECADYQGRYKDVEILPRGDGDDDRELGKRFPPARVNWQDLVLFEKEA</sequence>
<dbReference type="PROSITE" id="PS50181">
    <property type="entry name" value="FBOX"/>
    <property type="match status" value="1"/>
</dbReference>
<dbReference type="Proteomes" id="UP001370758">
    <property type="component" value="Unassembled WGS sequence"/>
</dbReference>
<feature type="domain" description="F-box" evidence="1">
    <location>
        <begin position="1"/>
        <end position="43"/>
    </location>
</feature>
<name>A0AAV9WLX8_9PEZI</name>